<reference evidence="2 3" key="1">
    <citation type="submission" date="2017-09" db="EMBL/GenBank/DDBJ databases">
        <title>Depth-based differentiation of microbial function through sediment-hosted aquifers and enrichment of novel symbionts in the deep terrestrial subsurface.</title>
        <authorList>
            <person name="Probst A.J."/>
            <person name="Ladd B."/>
            <person name="Jarett J.K."/>
            <person name="Geller-Mcgrath D.E."/>
            <person name="Sieber C.M."/>
            <person name="Emerson J.B."/>
            <person name="Anantharaman K."/>
            <person name="Thomas B.C."/>
            <person name="Malmstrom R."/>
            <person name="Stieglmeier M."/>
            <person name="Klingl A."/>
            <person name="Woyke T."/>
            <person name="Ryan C.M."/>
            <person name="Banfield J.F."/>
        </authorList>
    </citation>
    <scope>NUCLEOTIDE SEQUENCE [LARGE SCALE GENOMIC DNA]</scope>
    <source>
        <strain evidence="2">CG08_land_8_20_14_0_20_45_16</strain>
    </source>
</reference>
<dbReference type="SUPFAM" id="SSF69572">
    <property type="entry name" value="Activating enzymes of the ubiquitin-like proteins"/>
    <property type="match status" value="1"/>
</dbReference>
<evidence type="ECO:0000313" key="2">
    <source>
        <dbReference type="EMBL" id="PIS29565.1"/>
    </source>
</evidence>
<organism evidence="2 3">
    <name type="scientific">Candidatus Saganbacteria bacterium CG08_land_8_20_14_0_20_45_16</name>
    <dbReference type="NCBI Taxonomy" id="2014293"/>
    <lineage>
        <taxon>Bacteria</taxon>
        <taxon>Bacillati</taxon>
        <taxon>Saganbacteria</taxon>
    </lineage>
</organism>
<comment type="caution">
    <text evidence="2">The sequence shown here is derived from an EMBL/GenBank/DDBJ whole genome shotgun (WGS) entry which is preliminary data.</text>
</comment>
<dbReference type="PANTHER" id="PTHR10953">
    <property type="entry name" value="UBIQUITIN-ACTIVATING ENZYME E1"/>
    <property type="match status" value="1"/>
</dbReference>
<accession>A0A2H0XXS3</accession>
<sequence length="171" mass="18867">MLYGTDEIGEAKASLAKEKLLVANPEIEINTHVLRLTKENIDEIIKGYDLIADCADNFETRFLANDACVKAKKTLIHGAVFQYEGQVMVIKPDEPCLRCLFGAVPDVPKKELGVFPPAVGVIASLMAGETVKLLLGKGNILVGQMLIYDALKTKFRKVAVRNQPKKKRGWN</sequence>
<dbReference type="GO" id="GO:0016779">
    <property type="term" value="F:nucleotidyltransferase activity"/>
    <property type="evidence" value="ECO:0007669"/>
    <property type="project" value="TreeGrafter"/>
</dbReference>
<dbReference type="PANTHER" id="PTHR10953:SF102">
    <property type="entry name" value="ADENYLYLTRANSFERASE AND SULFURTRANSFERASE MOCS3"/>
    <property type="match status" value="1"/>
</dbReference>
<dbReference type="Gene3D" id="3.40.50.720">
    <property type="entry name" value="NAD(P)-binding Rossmann-like Domain"/>
    <property type="match status" value="1"/>
</dbReference>
<evidence type="ECO:0000313" key="3">
    <source>
        <dbReference type="Proteomes" id="UP000231343"/>
    </source>
</evidence>
<dbReference type="Proteomes" id="UP000231343">
    <property type="component" value="Unassembled WGS sequence"/>
</dbReference>
<dbReference type="EMBL" id="PEYM01000078">
    <property type="protein sequence ID" value="PIS29565.1"/>
    <property type="molecule type" value="Genomic_DNA"/>
</dbReference>
<gene>
    <name evidence="2" type="ORF">COT42_04985</name>
</gene>
<dbReference type="InterPro" id="IPR045886">
    <property type="entry name" value="ThiF/MoeB/HesA"/>
</dbReference>
<name>A0A2H0XXS3_UNCSA</name>
<protein>
    <recommendedName>
        <fullName evidence="1">THIF-type NAD/FAD binding fold domain-containing protein</fullName>
    </recommendedName>
</protein>
<dbReference type="GO" id="GO:0008641">
    <property type="term" value="F:ubiquitin-like modifier activating enzyme activity"/>
    <property type="evidence" value="ECO:0007669"/>
    <property type="project" value="InterPro"/>
</dbReference>
<proteinExistence type="predicted"/>
<dbReference type="Pfam" id="PF00899">
    <property type="entry name" value="ThiF"/>
    <property type="match status" value="1"/>
</dbReference>
<dbReference type="InterPro" id="IPR000594">
    <property type="entry name" value="ThiF_NAD_FAD-bd"/>
</dbReference>
<dbReference type="AlphaFoldDB" id="A0A2H0XXS3"/>
<evidence type="ECO:0000259" key="1">
    <source>
        <dbReference type="Pfam" id="PF00899"/>
    </source>
</evidence>
<dbReference type="GO" id="GO:0005737">
    <property type="term" value="C:cytoplasm"/>
    <property type="evidence" value="ECO:0007669"/>
    <property type="project" value="TreeGrafter"/>
</dbReference>
<feature type="domain" description="THIF-type NAD/FAD binding fold" evidence="1">
    <location>
        <begin position="2"/>
        <end position="164"/>
    </location>
</feature>
<dbReference type="InterPro" id="IPR035985">
    <property type="entry name" value="Ubiquitin-activating_enz"/>
</dbReference>
<dbReference type="GO" id="GO:0004792">
    <property type="term" value="F:thiosulfate-cyanide sulfurtransferase activity"/>
    <property type="evidence" value="ECO:0007669"/>
    <property type="project" value="TreeGrafter"/>
</dbReference>
<dbReference type="CDD" id="cd00757">
    <property type="entry name" value="ThiF_MoeB_HesA_family"/>
    <property type="match status" value="1"/>
</dbReference>